<evidence type="ECO:0000256" key="8">
    <source>
        <dbReference type="ARBA" id="ARBA00023152"/>
    </source>
</evidence>
<dbReference type="InterPro" id="IPR006411">
    <property type="entry name" value="Fruct_bisP_bact"/>
</dbReference>
<dbReference type="AlphaFoldDB" id="A0AAD3DEI8"/>
<dbReference type="GO" id="GO:0004332">
    <property type="term" value="F:fructose-bisphosphate aldolase activity"/>
    <property type="evidence" value="ECO:0007669"/>
    <property type="project" value="UniProtKB-EC"/>
</dbReference>
<evidence type="ECO:0000313" key="10">
    <source>
        <dbReference type="EMBL" id="GFH61836.1"/>
    </source>
</evidence>
<keyword evidence="7" id="KW-0862">Zinc</keyword>
<dbReference type="Gene3D" id="3.20.20.70">
    <property type="entry name" value="Aldolase class I"/>
    <property type="match status" value="1"/>
</dbReference>
<comment type="caution">
    <text evidence="10">The sequence shown here is derived from an EMBL/GenBank/DDBJ whole genome shotgun (WGS) entry which is preliminary data.</text>
</comment>
<dbReference type="GO" id="GO:0006096">
    <property type="term" value="P:glycolytic process"/>
    <property type="evidence" value="ECO:0007669"/>
    <property type="project" value="UniProtKB-KW"/>
</dbReference>
<comment type="similarity">
    <text evidence="4">Belongs to the class II fructose-bisphosphate aldolase family.</text>
</comment>
<keyword evidence="8" id="KW-0324">Glycolysis</keyword>
<keyword evidence="9" id="KW-0456">Lyase</keyword>
<evidence type="ECO:0000256" key="6">
    <source>
        <dbReference type="ARBA" id="ARBA00022723"/>
    </source>
</evidence>
<keyword evidence="6" id="KW-0479">Metal-binding</keyword>
<gene>
    <name evidence="10" type="ORF">CTEN210_18312</name>
</gene>
<reference evidence="10 11" key="1">
    <citation type="journal article" date="2021" name="Sci. Rep.">
        <title>The genome of the diatom Chaetoceros tenuissimus carries an ancient integrated fragment of an extant virus.</title>
        <authorList>
            <person name="Hongo Y."/>
            <person name="Kimura K."/>
            <person name="Takaki Y."/>
            <person name="Yoshida Y."/>
            <person name="Baba S."/>
            <person name="Kobayashi G."/>
            <person name="Nagasaki K."/>
            <person name="Hano T."/>
            <person name="Tomaru Y."/>
        </authorList>
    </citation>
    <scope>NUCLEOTIDE SEQUENCE [LARGE SCALE GENOMIC DNA]</scope>
    <source>
        <strain evidence="10 11">NIES-3715</strain>
    </source>
</reference>
<evidence type="ECO:0000256" key="3">
    <source>
        <dbReference type="ARBA" id="ARBA00004714"/>
    </source>
</evidence>
<evidence type="ECO:0000256" key="9">
    <source>
        <dbReference type="ARBA" id="ARBA00023239"/>
    </source>
</evidence>
<evidence type="ECO:0000256" key="1">
    <source>
        <dbReference type="ARBA" id="ARBA00000441"/>
    </source>
</evidence>
<organism evidence="10 11">
    <name type="scientific">Chaetoceros tenuissimus</name>
    <dbReference type="NCBI Taxonomy" id="426638"/>
    <lineage>
        <taxon>Eukaryota</taxon>
        <taxon>Sar</taxon>
        <taxon>Stramenopiles</taxon>
        <taxon>Ochrophyta</taxon>
        <taxon>Bacillariophyta</taxon>
        <taxon>Coscinodiscophyceae</taxon>
        <taxon>Chaetocerotophycidae</taxon>
        <taxon>Chaetocerotales</taxon>
        <taxon>Chaetocerotaceae</taxon>
        <taxon>Chaetoceros</taxon>
    </lineage>
</organism>
<dbReference type="SUPFAM" id="SSF51569">
    <property type="entry name" value="Aldolase"/>
    <property type="match status" value="1"/>
</dbReference>
<evidence type="ECO:0000256" key="4">
    <source>
        <dbReference type="ARBA" id="ARBA00005812"/>
    </source>
</evidence>
<dbReference type="InterPro" id="IPR000771">
    <property type="entry name" value="FBA_II"/>
</dbReference>
<dbReference type="GO" id="GO:0005829">
    <property type="term" value="C:cytosol"/>
    <property type="evidence" value="ECO:0007669"/>
    <property type="project" value="TreeGrafter"/>
</dbReference>
<evidence type="ECO:0000313" key="11">
    <source>
        <dbReference type="Proteomes" id="UP001054902"/>
    </source>
</evidence>
<keyword evidence="11" id="KW-1185">Reference proteome</keyword>
<dbReference type="GO" id="GO:0008270">
    <property type="term" value="F:zinc ion binding"/>
    <property type="evidence" value="ECO:0007669"/>
    <property type="project" value="InterPro"/>
</dbReference>
<proteinExistence type="inferred from homology"/>
<evidence type="ECO:0000256" key="2">
    <source>
        <dbReference type="ARBA" id="ARBA00001947"/>
    </source>
</evidence>
<comment type="cofactor">
    <cofactor evidence="2">
        <name>Zn(2+)</name>
        <dbReference type="ChEBI" id="CHEBI:29105"/>
    </cofactor>
</comment>
<dbReference type="PANTHER" id="PTHR30559">
    <property type="entry name" value="FRUCTOSE-BISPHOSPHATE ALDOLASE CLASS 2"/>
    <property type="match status" value="1"/>
</dbReference>
<sequence>MDINIVPPGVVTGKNLLKLFEHTRDNNYAIPAVNCTSSSTVTACLEAAAKNNSPIIIQVSNGGGKFMAGKSITDPNSAAAGAIGLAYYVRSIAKYYGIPVVLHSDHCAIARPMRSPRIRV</sequence>
<evidence type="ECO:0000256" key="5">
    <source>
        <dbReference type="ARBA" id="ARBA00013068"/>
    </source>
</evidence>
<dbReference type="InterPro" id="IPR013785">
    <property type="entry name" value="Aldolase_TIM"/>
</dbReference>
<dbReference type="PANTHER" id="PTHR30559:SF0">
    <property type="entry name" value="FRUCTOSE-BISPHOSPHATE ALDOLASE"/>
    <property type="match status" value="1"/>
</dbReference>
<dbReference type="GO" id="GO:0006094">
    <property type="term" value="P:gluconeogenesis"/>
    <property type="evidence" value="ECO:0007669"/>
    <property type="project" value="TreeGrafter"/>
</dbReference>
<dbReference type="EC" id="4.1.2.13" evidence="5"/>
<dbReference type="EMBL" id="BLLK01000075">
    <property type="protein sequence ID" value="GFH61836.1"/>
    <property type="molecule type" value="Genomic_DNA"/>
</dbReference>
<dbReference type="Proteomes" id="UP001054902">
    <property type="component" value="Unassembled WGS sequence"/>
</dbReference>
<comment type="pathway">
    <text evidence="3">Carbohydrate degradation; glycolysis; D-glyceraldehyde 3-phosphate and glycerone phosphate from D-glucose: step 4/4.</text>
</comment>
<name>A0AAD3DEI8_9STRA</name>
<accession>A0AAD3DEI8</accession>
<evidence type="ECO:0000256" key="7">
    <source>
        <dbReference type="ARBA" id="ARBA00022833"/>
    </source>
</evidence>
<comment type="catalytic activity">
    <reaction evidence="1">
        <text>beta-D-fructose 1,6-bisphosphate = D-glyceraldehyde 3-phosphate + dihydroxyacetone phosphate</text>
        <dbReference type="Rhea" id="RHEA:14729"/>
        <dbReference type="ChEBI" id="CHEBI:32966"/>
        <dbReference type="ChEBI" id="CHEBI:57642"/>
        <dbReference type="ChEBI" id="CHEBI:59776"/>
        <dbReference type="EC" id="4.1.2.13"/>
    </reaction>
</comment>
<protein>
    <recommendedName>
        <fullName evidence="5">fructose-bisphosphate aldolase</fullName>
        <ecNumber evidence="5">4.1.2.13</ecNumber>
    </recommendedName>
</protein>
<dbReference type="Pfam" id="PF01116">
    <property type="entry name" value="F_bP_aldolase"/>
    <property type="match status" value="1"/>
</dbReference>